<gene>
    <name evidence="2" type="ORF">PVAP13_9NG037400</name>
</gene>
<dbReference type="Proteomes" id="UP000823388">
    <property type="component" value="Chromosome 9N"/>
</dbReference>
<accession>A0A8T0MC28</accession>
<comment type="caution">
    <text evidence="2">The sequence shown here is derived from an EMBL/GenBank/DDBJ whole genome shotgun (WGS) entry which is preliminary data.</text>
</comment>
<dbReference type="PANTHER" id="PTHR35828">
    <property type="entry name" value="OS08G0203800 PROTEIN-RELATED"/>
    <property type="match status" value="1"/>
</dbReference>
<dbReference type="SUPFAM" id="SSF81383">
    <property type="entry name" value="F-box domain"/>
    <property type="match status" value="1"/>
</dbReference>
<evidence type="ECO:0000259" key="1">
    <source>
        <dbReference type="Pfam" id="PF12937"/>
    </source>
</evidence>
<keyword evidence="3" id="KW-1185">Reference proteome</keyword>
<name>A0A8T0MC28_PANVG</name>
<dbReference type="AlphaFoldDB" id="A0A8T0MC28"/>
<proteinExistence type="predicted"/>
<evidence type="ECO:0000313" key="3">
    <source>
        <dbReference type="Proteomes" id="UP000823388"/>
    </source>
</evidence>
<dbReference type="EMBL" id="CM029054">
    <property type="protein sequence ID" value="KAG2534245.1"/>
    <property type="molecule type" value="Genomic_DNA"/>
</dbReference>
<organism evidence="2 3">
    <name type="scientific">Panicum virgatum</name>
    <name type="common">Blackwell switchgrass</name>
    <dbReference type="NCBI Taxonomy" id="38727"/>
    <lineage>
        <taxon>Eukaryota</taxon>
        <taxon>Viridiplantae</taxon>
        <taxon>Streptophyta</taxon>
        <taxon>Embryophyta</taxon>
        <taxon>Tracheophyta</taxon>
        <taxon>Spermatophyta</taxon>
        <taxon>Magnoliopsida</taxon>
        <taxon>Liliopsida</taxon>
        <taxon>Poales</taxon>
        <taxon>Poaceae</taxon>
        <taxon>PACMAD clade</taxon>
        <taxon>Panicoideae</taxon>
        <taxon>Panicodae</taxon>
        <taxon>Paniceae</taxon>
        <taxon>Panicinae</taxon>
        <taxon>Panicum</taxon>
        <taxon>Panicum sect. Hiantes</taxon>
    </lineage>
</organism>
<dbReference type="PANTHER" id="PTHR35828:SF15">
    <property type="entry name" value="F-BOX DOMAIN-CONTAINING PROTEIN"/>
    <property type="match status" value="1"/>
</dbReference>
<dbReference type="Pfam" id="PF12937">
    <property type="entry name" value="F-box-like"/>
    <property type="match status" value="1"/>
</dbReference>
<dbReference type="InterPro" id="IPR036047">
    <property type="entry name" value="F-box-like_dom_sf"/>
</dbReference>
<sequence>MDDGVMLQLPVDMIDKILFHITDPASLARLASTCKFWRSARHDHGFTPSLLLGFFYQDSRESRPQLWQDHKSRWRSMAPSFMPLSELSQSIVSRVGCNALAPAKLCTFIRGLGAELNFYDPIASQDGFLAVRNPAQFWVCNPLTGEIFHIPPVPVASPDMYTLLITEDIDRSKLVSQSFRLVAIRITRRPFRIVVYCSKAKRWVWFDDTPELIPDLYVVPSPAATSHGAIHLLRGNSTNWTLTHIATLHLAADTHTKLSYLELPLDAKRSKAPFLASSADGSFLLFLLKGAQMSLWKHGSHTASSWTGAVVLWVDGEDRFIDLASSLPPRVVQMHAREKIKLEMFLGKTCAVVLWVDGEDRFLFSLSDGSIRKIGIRGRLAVLPRNDEPHCR</sequence>
<dbReference type="InterPro" id="IPR001810">
    <property type="entry name" value="F-box_dom"/>
</dbReference>
<protein>
    <recommendedName>
        <fullName evidence="1">F-box domain-containing protein</fullName>
    </recommendedName>
</protein>
<feature type="domain" description="F-box" evidence="1">
    <location>
        <begin position="7"/>
        <end position="41"/>
    </location>
</feature>
<evidence type="ECO:0000313" key="2">
    <source>
        <dbReference type="EMBL" id="KAG2534245.1"/>
    </source>
</evidence>
<reference evidence="2" key="1">
    <citation type="submission" date="2020-05" db="EMBL/GenBank/DDBJ databases">
        <title>WGS assembly of Panicum virgatum.</title>
        <authorList>
            <person name="Lovell J.T."/>
            <person name="Jenkins J."/>
            <person name="Shu S."/>
            <person name="Juenger T.E."/>
            <person name="Schmutz J."/>
        </authorList>
    </citation>
    <scope>NUCLEOTIDE SEQUENCE</scope>
    <source>
        <strain evidence="2">AP13</strain>
    </source>
</reference>